<dbReference type="HOGENOM" id="CLU_050006_7_2_2"/>
<dbReference type="Gene3D" id="3.20.20.150">
    <property type="entry name" value="Divalent-metal-dependent TIM barrel enzymes"/>
    <property type="match status" value="1"/>
</dbReference>
<dbReference type="EMBL" id="CP005290">
    <property type="protein sequence ID" value="AGK60610.1"/>
    <property type="molecule type" value="Genomic_DNA"/>
</dbReference>
<evidence type="ECO:0000313" key="2">
    <source>
        <dbReference type="EMBL" id="AGK60610.1"/>
    </source>
</evidence>
<organism evidence="2 3">
    <name type="scientific">Archaeoglobus sulfaticallidus PM70-1</name>
    <dbReference type="NCBI Taxonomy" id="387631"/>
    <lineage>
        <taxon>Archaea</taxon>
        <taxon>Methanobacteriati</taxon>
        <taxon>Methanobacteriota</taxon>
        <taxon>Archaeoglobi</taxon>
        <taxon>Archaeoglobales</taxon>
        <taxon>Archaeoglobaceae</taxon>
        <taxon>Archaeoglobus</taxon>
    </lineage>
</organism>
<sequence>MRLGAQPDVNHSLKKAFEFTSRQGFSHIEILMDHPWYHHEKLNYAEILELKGSYDLDVLIHASATATNFISISSQMRAASYRELEKTISFAYKTESELITFHIGWNPGLITAGGFVYKKEWYSEHNYRVLTGEMLKFLRKIDSSILALENTIEIDYAMRSAIEVLLEKTDLSLTFDIGHWNVKSSHQIFIENFDRVRNIHLHDNNGDYDSHLPLGKGNVRLDAIPLERYDGYMTLELRDEKAILKSKEYLEKLGYLLNTNRFSRSSPSTNP</sequence>
<feature type="domain" description="Xylose isomerase-like TIM barrel" evidence="1">
    <location>
        <begin position="18"/>
        <end position="252"/>
    </location>
</feature>
<dbReference type="Pfam" id="PF01261">
    <property type="entry name" value="AP_endonuc_2"/>
    <property type="match status" value="1"/>
</dbReference>
<gene>
    <name evidence="2" type="ORF">Asulf_00590</name>
</gene>
<dbReference type="STRING" id="387631.Asulf_00590"/>
<accession>N0BKC3</accession>
<dbReference type="GO" id="GO:0016853">
    <property type="term" value="F:isomerase activity"/>
    <property type="evidence" value="ECO:0007669"/>
    <property type="project" value="UniProtKB-KW"/>
</dbReference>
<dbReference type="eggNOG" id="arCOG01895">
    <property type="taxonomic scope" value="Archaea"/>
</dbReference>
<evidence type="ECO:0000259" key="1">
    <source>
        <dbReference type="Pfam" id="PF01261"/>
    </source>
</evidence>
<dbReference type="SUPFAM" id="SSF51658">
    <property type="entry name" value="Xylose isomerase-like"/>
    <property type="match status" value="1"/>
</dbReference>
<dbReference type="OrthoDB" id="372143at2157"/>
<dbReference type="Proteomes" id="UP000013307">
    <property type="component" value="Chromosome"/>
</dbReference>
<proteinExistence type="predicted"/>
<dbReference type="RefSeq" id="WP_015590209.1">
    <property type="nucleotide sequence ID" value="NC_021169.1"/>
</dbReference>
<name>N0BKC3_9EURY</name>
<dbReference type="AlphaFoldDB" id="N0BKC3"/>
<keyword evidence="3" id="KW-1185">Reference proteome</keyword>
<keyword evidence="2" id="KW-0413">Isomerase</keyword>
<protein>
    <submittedName>
        <fullName evidence="2">Sugar phosphate isomerase/epimerase</fullName>
    </submittedName>
</protein>
<dbReference type="InterPro" id="IPR013022">
    <property type="entry name" value="Xyl_isomerase-like_TIM-brl"/>
</dbReference>
<evidence type="ECO:0000313" key="3">
    <source>
        <dbReference type="Proteomes" id="UP000013307"/>
    </source>
</evidence>
<dbReference type="GeneID" id="15392233"/>
<reference evidence="2 3" key="1">
    <citation type="journal article" date="2013" name="Genome Announc.">
        <title>Complete Genome Sequence of the Thermophilic and Facultatively Chemolithoautotrophic Sulfate Reducer Archaeoglobus sulfaticallidus Strain PM70-1T.</title>
        <authorList>
            <person name="Stokke R."/>
            <person name="Hocking W.P."/>
            <person name="Steinsbu B.O."/>
            <person name="Steen I.H."/>
        </authorList>
    </citation>
    <scope>NUCLEOTIDE SEQUENCE [LARGE SCALE GENOMIC DNA]</scope>
    <source>
        <strain evidence="2">PM70-1</strain>
    </source>
</reference>
<dbReference type="KEGG" id="ast:Asulf_00590"/>
<dbReference type="InterPro" id="IPR036237">
    <property type="entry name" value="Xyl_isomerase-like_sf"/>
</dbReference>